<dbReference type="AlphaFoldDB" id="A0A383RHF4"/>
<proteinExistence type="predicted"/>
<evidence type="ECO:0000313" key="2">
    <source>
        <dbReference type="Proteomes" id="UP000304148"/>
    </source>
</evidence>
<accession>A0A383RHF4</accession>
<protein>
    <submittedName>
        <fullName evidence="1">Uncharacterized protein</fullName>
    </submittedName>
</protein>
<evidence type="ECO:0000313" key="1">
    <source>
        <dbReference type="EMBL" id="SYX86263.1"/>
    </source>
</evidence>
<organism evidence="1 2">
    <name type="scientific">Paenibacillus alvei</name>
    <name type="common">Bacillus alvei</name>
    <dbReference type="NCBI Taxonomy" id="44250"/>
    <lineage>
        <taxon>Bacteria</taxon>
        <taxon>Bacillati</taxon>
        <taxon>Bacillota</taxon>
        <taxon>Bacilli</taxon>
        <taxon>Bacillales</taxon>
        <taxon>Paenibacillaceae</taxon>
        <taxon>Paenibacillus</taxon>
    </lineage>
</organism>
<name>A0A383RHF4_PAEAL</name>
<dbReference type="EMBL" id="LS992241">
    <property type="protein sequence ID" value="SYX86263.1"/>
    <property type="molecule type" value="Genomic_DNA"/>
</dbReference>
<reference evidence="2" key="1">
    <citation type="submission" date="2018-08" db="EMBL/GenBank/DDBJ databases">
        <authorList>
            <person name="Chevrot R."/>
        </authorList>
    </citation>
    <scope>NUCLEOTIDE SEQUENCE [LARGE SCALE GENOMIC DNA]</scope>
</reference>
<dbReference type="Proteomes" id="UP000304148">
    <property type="component" value="Chromosome"/>
</dbReference>
<gene>
    <name evidence="1" type="ORF">PBLR_14685</name>
</gene>
<sequence length="32" mass="3431">MVSGKNHVVLPNDGRIVFAGEVGSTFEISLKE</sequence>